<proteinExistence type="predicted"/>
<dbReference type="EMBL" id="HBUE01144456">
    <property type="protein sequence ID" value="CAG6502287.1"/>
    <property type="molecule type" value="Transcribed_RNA"/>
</dbReference>
<dbReference type="EMBL" id="HBUE01144455">
    <property type="protein sequence ID" value="CAG6502284.1"/>
    <property type="molecule type" value="Transcribed_RNA"/>
</dbReference>
<organism evidence="1">
    <name type="scientific">Culex pipiens</name>
    <name type="common">House mosquito</name>
    <dbReference type="NCBI Taxonomy" id="7175"/>
    <lineage>
        <taxon>Eukaryota</taxon>
        <taxon>Metazoa</taxon>
        <taxon>Ecdysozoa</taxon>
        <taxon>Arthropoda</taxon>
        <taxon>Hexapoda</taxon>
        <taxon>Insecta</taxon>
        <taxon>Pterygota</taxon>
        <taxon>Neoptera</taxon>
        <taxon>Endopterygota</taxon>
        <taxon>Diptera</taxon>
        <taxon>Nematocera</taxon>
        <taxon>Culicoidea</taxon>
        <taxon>Culicidae</taxon>
        <taxon>Culicinae</taxon>
        <taxon>Culicini</taxon>
        <taxon>Culex</taxon>
        <taxon>Culex</taxon>
    </lineage>
</organism>
<dbReference type="AlphaFoldDB" id="A0A8D8IFC8"/>
<dbReference type="EMBL" id="HBUE01249292">
    <property type="protein sequence ID" value="CAG6553520.1"/>
    <property type="molecule type" value="Transcribed_RNA"/>
</dbReference>
<accession>A0A8D8IFC8</accession>
<dbReference type="EMBL" id="HBUE01065108">
    <property type="protein sequence ID" value="CAG6470333.1"/>
    <property type="molecule type" value="Transcribed_RNA"/>
</dbReference>
<dbReference type="EMBL" id="HBUE01249293">
    <property type="protein sequence ID" value="CAG6553523.1"/>
    <property type="molecule type" value="Transcribed_RNA"/>
</dbReference>
<reference evidence="1" key="1">
    <citation type="submission" date="2021-05" db="EMBL/GenBank/DDBJ databases">
        <authorList>
            <person name="Alioto T."/>
            <person name="Alioto T."/>
            <person name="Gomez Garrido J."/>
        </authorList>
    </citation>
    <scope>NUCLEOTIDE SEQUENCE</scope>
</reference>
<name>A0A8D8IFC8_CULPI</name>
<evidence type="ECO:0000313" key="1">
    <source>
        <dbReference type="EMBL" id="CAG6553520.1"/>
    </source>
</evidence>
<protein>
    <submittedName>
        <fullName evidence="1">(northern house mosquito) hypothetical protein</fullName>
    </submittedName>
</protein>
<sequence length="115" mass="12938">MLLVFLRRPSNGALVFFHPHINHRFGFVHVAPVEQPTAVSGMVPCYIEGSRTSVVYVVGLVQDAAVTPGRVLRTSYRERPSGVTYCDVDLRILLLLDHRQGKRVINIFEPLIQGR</sequence>
<dbReference type="EMBL" id="HBUE01065107">
    <property type="protein sequence ID" value="CAG6470331.1"/>
    <property type="molecule type" value="Transcribed_RNA"/>
</dbReference>